<keyword evidence="4 6" id="KW-0378">Hydrolase</keyword>
<dbReference type="InterPro" id="IPR000086">
    <property type="entry name" value="NUDIX_hydrolase_dom"/>
</dbReference>
<dbReference type="PROSITE" id="PS51462">
    <property type="entry name" value="NUDIX"/>
    <property type="match status" value="1"/>
</dbReference>
<dbReference type="Gene3D" id="3.90.79.10">
    <property type="entry name" value="Nucleoside Triphosphate Pyrophosphohydrolase"/>
    <property type="match status" value="1"/>
</dbReference>
<sequence length="133" mass="14969">MLQEIDKLALIHVRERRLLAARSHGRERWYLPGGKREPGESDEQALVREVSEELGVTLDPEALVFAGVFRAQADNKPEGVLVKMTCYESQDVDDPQPHAEIAELGWIGCAQRAQCSAVVRLILDHLKTIERID</sequence>
<dbReference type="AlphaFoldDB" id="A0A4Q1JV47"/>
<dbReference type="EMBL" id="SAWZ01000004">
    <property type="protein sequence ID" value="RXR06019.1"/>
    <property type="molecule type" value="Genomic_DNA"/>
</dbReference>
<evidence type="ECO:0000259" key="7">
    <source>
        <dbReference type="PROSITE" id="PS51462"/>
    </source>
</evidence>
<dbReference type="InterPro" id="IPR015797">
    <property type="entry name" value="NUDIX_hydrolase-like_dom_sf"/>
</dbReference>
<dbReference type="GO" id="GO:0008413">
    <property type="term" value="F:8-oxo-7,8-dihydroguanosine triphosphate pyrophosphatase activity"/>
    <property type="evidence" value="ECO:0007669"/>
    <property type="project" value="TreeGrafter"/>
</dbReference>
<feature type="domain" description="Nudix hydrolase" evidence="7">
    <location>
        <begin position="1"/>
        <end position="130"/>
    </location>
</feature>
<keyword evidence="9" id="KW-1185">Reference proteome</keyword>
<evidence type="ECO:0000313" key="9">
    <source>
        <dbReference type="Proteomes" id="UP000289784"/>
    </source>
</evidence>
<organism evidence="8 9">
    <name type="scientific">Pseudoxanthomonas composti</name>
    <dbReference type="NCBI Taxonomy" id="2137479"/>
    <lineage>
        <taxon>Bacteria</taxon>
        <taxon>Pseudomonadati</taxon>
        <taxon>Pseudomonadota</taxon>
        <taxon>Gammaproteobacteria</taxon>
        <taxon>Lysobacterales</taxon>
        <taxon>Lysobacteraceae</taxon>
        <taxon>Pseudoxanthomonas</taxon>
    </lineage>
</organism>
<dbReference type="GO" id="GO:0042262">
    <property type="term" value="P:DNA protection"/>
    <property type="evidence" value="ECO:0007669"/>
    <property type="project" value="TreeGrafter"/>
</dbReference>
<dbReference type="CDD" id="cd04690">
    <property type="entry name" value="NUDIX_Hydrolase"/>
    <property type="match status" value="1"/>
</dbReference>
<dbReference type="RefSeq" id="WP_129470931.1">
    <property type="nucleotide sequence ID" value="NZ_SAWZ01000004.1"/>
</dbReference>
<name>A0A4Q1JV47_9GAMM</name>
<evidence type="ECO:0000256" key="6">
    <source>
        <dbReference type="RuleBase" id="RU003476"/>
    </source>
</evidence>
<dbReference type="OrthoDB" id="9801098at2"/>
<dbReference type="InterPro" id="IPR020476">
    <property type="entry name" value="Nudix_hydrolase"/>
</dbReference>
<evidence type="ECO:0000256" key="3">
    <source>
        <dbReference type="ARBA" id="ARBA00022723"/>
    </source>
</evidence>
<comment type="similarity">
    <text evidence="2 6">Belongs to the Nudix hydrolase family.</text>
</comment>
<evidence type="ECO:0000313" key="8">
    <source>
        <dbReference type="EMBL" id="RXR06019.1"/>
    </source>
</evidence>
<comment type="caution">
    <text evidence="8">The sequence shown here is derived from an EMBL/GenBank/DDBJ whole genome shotgun (WGS) entry which is preliminary data.</text>
</comment>
<dbReference type="SUPFAM" id="SSF55811">
    <property type="entry name" value="Nudix"/>
    <property type="match status" value="1"/>
</dbReference>
<keyword evidence="5" id="KW-0460">Magnesium</keyword>
<dbReference type="GO" id="GO:0046872">
    <property type="term" value="F:metal ion binding"/>
    <property type="evidence" value="ECO:0007669"/>
    <property type="project" value="UniProtKB-KW"/>
</dbReference>
<dbReference type="InterPro" id="IPR020084">
    <property type="entry name" value="NUDIX_hydrolase_CS"/>
</dbReference>
<keyword evidence="3" id="KW-0479">Metal-binding</keyword>
<dbReference type="PROSITE" id="PS00893">
    <property type="entry name" value="NUDIX_BOX"/>
    <property type="match status" value="1"/>
</dbReference>
<dbReference type="PANTHER" id="PTHR43758">
    <property type="entry name" value="7,8-DIHYDRO-8-OXOGUANINE TRIPHOSPHATASE"/>
    <property type="match status" value="1"/>
</dbReference>
<evidence type="ECO:0000256" key="4">
    <source>
        <dbReference type="ARBA" id="ARBA00022801"/>
    </source>
</evidence>
<evidence type="ECO:0000256" key="5">
    <source>
        <dbReference type="ARBA" id="ARBA00022842"/>
    </source>
</evidence>
<dbReference type="Pfam" id="PF00293">
    <property type="entry name" value="NUDIX"/>
    <property type="match status" value="1"/>
</dbReference>
<protein>
    <submittedName>
        <fullName evidence="8">NUDIX domain-containing protein</fullName>
    </submittedName>
</protein>
<accession>A0A4Q1JV47</accession>
<dbReference type="PANTHER" id="PTHR43758:SF2">
    <property type="entry name" value="OXIDIZED PURINE NUCLEOSIDE TRIPHOSPHATE HYDROLASE"/>
    <property type="match status" value="1"/>
</dbReference>
<comment type="cofactor">
    <cofactor evidence="1">
        <name>Mg(2+)</name>
        <dbReference type="ChEBI" id="CHEBI:18420"/>
    </cofactor>
</comment>
<dbReference type="GO" id="GO:0005737">
    <property type="term" value="C:cytoplasm"/>
    <property type="evidence" value="ECO:0007669"/>
    <property type="project" value="TreeGrafter"/>
</dbReference>
<evidence type="ECO:0000256" key="2">
    <source>
        <dbReference type="ARBA" id="ARBA00005582"/>
    </source>
</evidence>
<reference evidence="8 9" key="1">
    <citation type="submission" date="2019-01" db="EMBL/GenBank/DDBJ databases">
        <title>Pseudoxanthomonas composti sp. nov., isolated from compost.</title>
        <authorList>
            <person name="Yang G."/>
        </authorList>
    </citation>
    <scope>NUCLEOTIDE SEQUENCE [LARGE SCALE GENOMIC DNA]</scope>
    <source>
        <strain evidence="8 9">GSS15</strain>
    </source>
</reference>
<evidence type="ECO:0000256" key="1">
    <source>
        <dbReference type="ARBA" id="ARBA00001946"/>
    </source>
</evidence>
<dbReference type="Proteomes" id="UP000289784">
    <property type="component" value="Unassembled WGS sequence"/>
</dbReference>
<gene>
    <name evidence="8" type="ORF">EPA99_09245</name>
</gene>
<dbReference type="PRINTS" id="PR00502">
    <property type="entry name" value="NUDIXFAMILY"/>
</dbReference>
<proteinExistence type="inferred from homology"/>